<gene>
    <name evidence="3" type="ORF">PITC_092310</name>
</gene>
<dbReference type="Pfam" id="PF25312">
    <property type="entry name" value="Allergen_Asp_f_4"/>
    <property type="match status" value="1"/>
</dbReference>
<keyword evidence="2" id="KW-0732">Signal</keyword>
<dbReference type="AlphaFoldDB" id="A0A0A2LDJ9"/>
<dbReference type="OrthoDB" id="118256at2759"/>
<protein>
    <recommendedName>
        <fullName evidence="5">Allergen Asp f 4</fullName>
    </recommendedName>
</protein>
<evidence type="ECO:0000313" key="4">
    <source>
        <dbReference type="Proteomes" id="UP000030104"/>
    </source>
</evidence>
<feature type="chain" id="PRO_5001991022" description="Allergen Asp f 4" evidence="2">
    <location>
        <begin position="21"/>
        <end position="370"/>
    </location>
</feature>
<dbReference type="Proteomes" id="UP000030104">
    <property type="component" value="Unassembled WGS sequence"/>
</dbReference>
<feature type="signal peptide" evidence="2">
    <location>
        <begin position="1"/>
        <end position="20"/>
    </location>
</feature>
<name>A0A0A2LDJ9_PENIT</name>
<evidence type="ECO:0000256" key="1">
    <source>
        <dbReference type="SAM" id="MobiDB-lite"/>
    </source>
</evidence>
<dbReference type="InterPro" id="IPR038903">
    <property type="entry name" value="Allergen_Asp_f_4"/>
</dbReference>
<dbReference type="GO" id="GO:0019863">
    <property type="term" value="F:IgE binding"/>
    <property type="evidence" value="ECO:0007669"/>
    <property type="project" value="InterPro"/>
</dbReference>
<accession>A0A0A2LDJ9</accession>
<feature type="region of interest" description="Disordered" evidence="1">
    <location>
        <begin position="80"/>
        <end position="108"/>
    </location>
</feature>
<evidence type="ECO:0000313" key="3">
    <source>
        <dbReference type="EMBL" id="KGO77271.1"/>
    </source>
</evidence>
<comment type="caution">
    <text evidence="3">The sequence shown here is derived from an EMBL/GenBank/DDBJ whole genome shotgun (WGS) entry which is preliminary data.</text>
</comment>
<proteinExistence type="predicted"/>
<keyword evidence="4" id="KW-1185">Reference proteome</keyword>
<feature type="region of interest" description="Disordered" evidence="1">
    <location>
        <begin position="124"/>
        <end position="147"/>
    </location>
</feature>
<dbReference type="EMBL" id="JQGA01000203">
    <property type="protein sequence ID" value="KGO77271.1"/>
    <property type="molecule type" value="Genomic_DNA"/>
</dbReference>
<reference evidence="3 4" key="1">
    <citation type="journal article" date="2015" name="Mol. Plant Microbe Interact.">
        <title>Genome, transcriptome, and functional analyses of Penicillium expansum provide new insights into secondary metabolism and pathogenicity.</title>
        <authorList>
            <person name="Ballester A.R."/>
            <person name="Marcet-Houben M."/>
            <person name="Levin E."/>
            <person name="Sela N."/>
            <person name="Selma-Lazaro C."/>
            <person name="Carmona L."/>
            <person name="Wisniewski M."/>
            <person name="Droby S."/>
            <person name="Gonzalez-Candelas L."/>
            <person name="Gabaldon T."/>
        </authorList>
    </citation>
    <scope>NUCLEOTIDE SEQUENCE [LARGE SCALE GENOMIC DNA]</scope>
    <source>
        <strain evidence="3 4">PHI-1</strain>
    </source>
</reference>
<dbReference type="OMA" id="ASQYKHV"/>
<evidence type="ECO:0008006" key="5">
    <source>
        <dbReference type="Google" id="ProtNLM"/>
    </source>
</evidence>
<evidence type="ECO:0000256" key="2">
    <source>
        <dbReference type="SAM" id="SignalP"/>
    </source>
</evidence>
<dbReference type="STRING" id="40296.A0A0A2LDJ9"/>
<dbReference type="PANTHER" id="PTHR42039:SF1">
    <property type="entry name" value="PUTATIVE (AFU_ORTHOLOGUE AFUA_3G02940)-RELATED"/>
    <property type="match status" value="1"/>
</dbReference>
<organism evidence="3 4">
    <name type="scientific">Penicillium italicum</name>
    <name type="common">Blue mold</name>
    <dbReference type="NCBI Taxonomy" id="40296"/>
    <lineage>
        <taxon>Eukaryota</taxon>
        <taxon>Fungi</taxon>
        <taxon>Dikarya</taxon>
        <taxon>Ascomycota</taxon>
        <taxon>Pezizomycotina</taxon>
        <taxon>Eurotiomycetes</taxon>
        <taxon>Eurotiomycetidae</taxon>
        <taxon>Eurotiales</taxon>
        <taxon>Aspergillaceae</taxon>
        <taxon>Penicillium</taxon>
    </lineage>
</organism>
<sequence>MLFTKSMLLMTALTAGSAVARLHGHDRRHAHPRDVNVAQPIVTAPALVDDIEKRGEEVSATIDGKLVSWINNWFGEETSDSSSEVAEAAEPTTAPTVPATPTTVSTTSAEATLSAGATTVAFSSSSSSSSFSSSSFSSSSSSSGSSGSSHWASYSSSSEYSSTGFGSSTSSKRVGSLDWDYIGNVGSPWGSNIIRVEEDAASQYKHVVRFENDNSKAWTVVMWNSYGPSGGLNGFWSPNQALSFTVEPRQSVFVAIDDDSQGGWGAAEGEGLPTNVVGEYASTWGEFDMSNSQNNGFSGWDVSCIIAELANMHIAGMQICNHEGEMCSSISQGAASVVNAYTSADQGKPDKAVAQSPGPVRLVVKLGWSS</sequence>
<dbReference type="PhylomeDB" id="A0A0A2LDJ9"/>
<dbReference type="GO" id="GO:0005576">
    <property type="term" value="C:extracellular region"/>
    <property type="evidence" value="ECO:0007669"/>
    <property type="project" value="InterPro"/>
</dbReference>
<dbReference type="HOGENOM" id="CLU_043430_1_0_1"/>
<dbReference type="PANTHER" id="PTHR42039">
    <property type="entry name" value="PUTATIVE (AFU_ORTHOLOGUE AFUA_3G02940)-RELATED"/>
    <property type="match status" value="1"/>
</dbReference>